<keyword evidence="10" id="KW-1185">Reference proteome</keyword>
<organism evidence="9 10">
    <name type="scientific">Trema orientale</name>
    <name type="common">Charcoal tree</name>
    <name type="synonym">Celtis orientalis</name>
    <dbReference type="NCBI Taxonomy" id="63057"/>
    <lineage>
        <taxon>Eukaryota</taxon>
        <taxon>Viridiplantae</taxon>
        <taxon>Streptophyta</taxon>
        <taxon>Embryophyta</taxon>
        <taxon>Tracheophyta</taxon>
        <taxon>Spermatophyta</taxon>
        <taxon>Magnoliopsida</taxon>
        <taxon>eudicotyledons</taxon>
        <taxon>Gunneridae</taxon>
        <taxon>Pentapetalae</taxon>
        <taxon>rosids</taxon>
        <taxon>fabids</taxon>
        <taxon>Rosales</taxon>
        <taxon>Cannabaceae</taxon>
        <taxon>Trema</taxon>
    </lineage>
</organism>
<dbReference type="Proteomes" id="UP000237000">
    <property type="component" value="Unassembled WGS sequence"/>
</dbReference>
<dbReference type="STRING" id="63057.A0A2P5FT46"/>
<gene>
    <name evidence="9" type="ORF">TorRG33x02_031610</name>
</gene>
<evidence type="ECO:0000256" key="4">
    <source>
        <dbReference type="ARBA" id="ARBA00022989"/>
    </source>
</evidence>
<evidence type="ECO:0000256" key="7">
    <source>
        <dbReference type="ARBA" id="ARBA00023180"/>
    </source>
</evidence>
<comment type="caution">
    <text evidence="9">The sequence shown here is derived from an EMBL/GenBank/DDBJ whole genome shotgun (WGS) entry which is preliminary data.</text>
</comment>
<dbReference type="InterPro" id="IPR032675">
    <property type="entry name" value="LRR_dom_sf"/>
</dbReference>
<dbReference type="OrthoDB" id="8731593at2759"/>
<evidence type="ECO:0000256" key="3">
    <source>
        <dbReference type="ARBA" id="ARBA00022729"/>
    </source>
</evidence>
<evidence type="ECO:0000256" key="5">
    <source>
        <dbReference type="ARBA" id="ARBA00023136"/>
    </source>
</evidence>
<evidence type="ECO:0000256" key="6">
    <source>
        <dbReference type="ARBA" id="ARBA00023170"/>
    </source>
</evidence>
<evidence type="ECO:0000313" key="10">
    <source>
        <dbReference type="Proteomes" id="UP000237000"/>
    </source>
</evidence>
<keyword evidence="2 8" id="KW-0812">Transmembrane</keyword>
<keyword evidence="5 8" id="KW-0472">Membrane</keyword>
<keyword evidence="3" id="KW-0732">Signal</keyword>
<feature type="transmembrane region" description="Helical" evidence="8">
    <location>
        <begin position="121"/>
        <end position="142"/>
    </location>
</feature>
<keyword evidence="7" id="KW-0325">Glycoprotein</keyword>
<evidence type="ECO:0000256" key="2">
    <source>
        <dbReference type="ARBA" id="ARBA00022692"/>
    </source>
</evidence>
<reference evidence="10" key="1">
    <citation type="submission" date="2016-06" db="EMBL/GenBank/DDBJ databases">
        <title>Parallel loss of symbiosis genes in relatives of nitrogen-fixing non-legume Parasponia.</title>
        <authorList>
            <person name="Van Velzen R."/>
            <person name="Holmer R."/>
            <person name="Bu F."/>
            <person name="Rutten L."/>
            <person name="Van Zeijl A."/>
            <person name="Liu W."/>
            <person name="Santuari L."/>
            <person name="Cao Q."/>
            <person name="Sharma T."/>
            <person name="Shen D."/>
            <person name="Roswanjaya Y."/>
            <person name="Wardhani T."/>
            <person name="Kalhor M.S."/>
            <person name="Jansen J."/>
            <person name="Van den Hoogen J."/>
            <person name="Gungor B."/>
            <person name="Hartog M."/>
            <person name="Hontelez J."/>
            <person name="Verver J."/>
            <person name="Yang W.-C."/>
            <person name="Schijlen E."/>
            <person name="Repin R."/>
            <person name="Schilthuizen M."/>
            <person name="Schranz E."/>
            <person name="Heidstra R."/>
            <person name="Miyata K."/>
            <person name="Fedorova E."/>
            <person name="Kohlen W."/>
            <person name="Bisseling T."/>
            <person name="Smit S."/>
            <person name="Geurts R."/>
        </authorList>
    </citation>
    <scope>NUCLEOTIDE SEQUENCE [LARGE SCALE GENOMIC DNA]</scope>
    <source>
        <strain evidence="10">cv. RG33-2</strain>
    </source>
</reference>
<dbReference type="AlphaFoldDB" id="A0A2P5FT46"/>
<evidence type="ECO:0000256" key="8">
    <source>
        <dbReference type="SAM" id="Phobius"/>
    </source>
</evidence>
<sequence length="178" mass="20015">MAEFIKNLRLVKNIDLSSNKLRGDILTDALDLSNNHLFGRIPSSLSEVHRLSLLDVSNDNFSWKIPIGTQLQSFDAVVYMRNTELCGAPLLKKCRGEETSSDGTEEGGEYGVEDKFISDGYFISLGLGFVVGLLGVCGTLLVNKSMRNLCFKLLNDARDWIYVRTRIYKLKILKTIKF</sequence>
<proteinExistence type="predicted"/>
<dbReference type="GO" id="GO:0016020">
    <property type="term" value="C:membrane"/>
    <property type="evidence" value="ECO:0007669"/>
    <property type="project" value="UniProtKB-SubCell"/>
</dbReference>
<accession>A0A2P5FT46</accession>
<evidence type="ECO:0000256" key="1">
    <source>
        <dbReference type="ARBA" id="ARBA00004479"/>
    </source>
</evidence>
<dbReference type="SUPFAM" id="SSF52058">
    <property type="entry name" value="L domain-like"/>
    <property type="match status" value="1"/>
</dbReference>
<dbReference type="PANTHER" id="PTHR48063:SF98">
    <property type="entry name" value="LRR RECEPTOR-LIKE SERINE_THREONINE-PROTEIN KINASE FLS2"/>
    <property type="match status" value="1"/>
</dbReference>
<protein>
    <submittedName>
        <fullName evidence="9">LRR domain containing protein</fullName>
    </submittedName>
</protein>
<dbReference type="InParanoid" id="A0A2P5FT46"/>
<dbReference type="Pfam" id="PF00560">
    <property type="entry name" value="LRR_1"/>
    <property type="match status" value="1"/>
</dbReference>
<comment type="subcellular location">
    <subcellularLocation>
        <location evidence="1">Membrane</location>
        <topology evidence="1">Single-pass type I membrane protein</topology>
    </subcellularLocation>
</comment>
<name>A0A2P5FT46_TREOI</name>
<evidence type="ECO:0000313" key="9">
    <source>
        <dbReference type="EMBL" id="POO00978.1"/>
    </source>
</evidence>
<keyword evidence="4 8" id="KW-1133">Transmembrane helix</keyword>
<dbReference type="Gene3D" id="3.80.10.10">
    <property type="entry name" value="Ribonuclease Inhibitor"/>
    <property type="match status" value="1"/>
</dbReference>
<dbReference type="EMBL" id="JXTC01000010">
    <property type="protein sequence ID" value="POO00978.1"/>
    <property type="molecule type" value="Genomic_DNA"/>
</dbReference>
<dbReference type="InterPro" id="IPR046956">
    <property type="entry name" value="RLP23-like"/>
</dbReference>
<keyword evidence="6" id="KW-0675">Receptor</keyword>
<dbReference type="InterPro" id="IPR001611">
    <property type="entry name" value="Leu-rich_rpt"/>
</dbReference>
<dbReference type="PANTHER" id="PTHR48063">
    <property type="entry name" value="LRR RECEPTOR-LIKE KINASE"/>
    <property type="match status" value="1"/>
</dbReference>